<feature type="signal peptide" evidence="7">
    <location>
        <begin position="1"/>
        <end position="22"/>
    </location>
</feature>
<feature type="transmembrane region" description="Helical" evidence="6">
    <location>
        <begin position="421"/>
        <end position="445"/>
    </location>
</feature>
<keyword evidence="11" id="KW-1185">Reference proteome</keyword>
<evidence type="ECO:0000256" key="5">
    <source>
        <dbReference type="ARBA" id="ARBA00023136"/>
    </source>
</evidence>
<keyword evidence="4 6" id="KW-1133">Transmembrane helix</keyword>
<proteinExistence type="predicted"/>
<dbReference type="SUPFAM" id="SSF52833">
    <property type="entry name" value="Thioredoxin-like"/>
    <property type="match status" value="1"/>
</dbReference>
<evidence type="ECO:0000256" key="7">
    <source>
        <dbReference type="SAM" id="SignalP"/>
    </source>
</evidence>
<dbReference type="Gene3D" id="2.60.40.1250">
    <property type="entry name" value="Thiol:disulfide interchange protein DsbD, N-terminal domain"/>
    <property type="match status" value="1"/>
</dbReference>
<reference evidence="10 11" key="1">
    <citation type="submission" date="2021-03" db="EMBL/GenBank/DDBJ databases">
        <authorList>
            <person name="Kim M.K."/>
        </authorList>
    </citation>
    <scope>NUCLEOTIDE SEQUENCE [LARGE SCALE GENOMIC DNA]</scope>
    <source>
        <strain evidence="10 11">BT507</strain>
    </source>
</reference>
<feature type="transmembrane region" description="Helical" evidence="6">
    <location>
        <begin position="262"/>
        <end position="286"/>
    </location>
</feature>
<dbReference type="InterPro" id="IPR003834">
    <property type="entry name" value="Cyt_c_assmbl_TM_dom"/>
</dbReference>
<dbReference type="InterPro" id="IPR036929">
    <property type="entry name" value="DsbDN_sf"/>
</dbReference>
<comment type="subcellular location">
    <subcellularLocation>
        <location evidence="1">Membrane</location>
        <topology evidence="1">Multi-pass membrane protein</topology>
    </subcellularLocation>
</comment>
<feature type="transmembrane region" description="Helical" evidence="6">
    <location>
        <begin position="457"/>
        <end position="475"/>
    </location>
</feature>
<accession>A0ABS3TG38</accession>
<evidence type="ECO:0000313" key="11">
    <source>
        <dbReference type="Proteomes" id="UP000670527"/>
    </source>
</evidence>
<evidence type="ECO:0000259" key="9">
    <source>
        <dbReference type="Pfam" id="PF11412"/>
    </source>
</evidence>
<dbReference type="Pfam" id="PF13899">
    <property type="entry name" value="Thioredoxin_7"/>
    <property type="match status" value="1"/>
</dbReference>
<keyword evidence="3" id="KW-0201">Cytochrome c-type biogenesis</keyword>
<evidence type="ECO:0000256" key="2">
    <source>
        <dbReference type="ARBA" id="ARBA00022692"/>
    </source>
</evidence>
<evidence type="ECO:0000256" key="1">
    <source>
        <dbReference type="ARBA" id="ARBA00004141"/>
    </source>
</evidence>
<feature type="domain" description="Cytochrome C biogenesis protein transmembrane" evidence="8">
    <location>
        <begin position="263"/>
        <end position="474"/>
    </location>
</feature>
<evidence type="ECO:0000259" key="8">
    <source>
        <dbReference type="Pfam" id="PF02683"/>
    </source>
</evidence>
<comment type="caution">
    <text evidence="10">The sequence shown here is derived from an EMBL/GenBank/DDBJ whole genome shotgun (WGS) entry which is preliminary data.</text>
</comment>
<dbReference type="EMBL" id="JAGETX010000015">
    <property type="protein sequence ID" value="MBO3272619.1"/>
    <property type="molecule type" value="Genomic_DNA"/>
</dbReference>
<dbReference type="InterPro" id="IPR036249">
    <property type="entry name" value="Thioredoxin-like_sf"/>
</dbReference>
<feature type="transmembrane region" description="Helical" evidence="6">
    <location>
        <begin position="307"/>
        <end position="329"/>
    </location>
</feature>
<sequence>MSTLKKLVPLLVLLLLPLWPVAAQVLTPTKLTAAVSKTTAKVGDEIDLVVNARMEPNWHLYATNFDPDLGPTVFTLTIPKSAAYALVGPPKSVGEKKKFDDVFKGDVTYFEGTGQIKQRIKILQPGTLTIKAEADYQTCTDVDGRCVPGNDALLFGPITVTGTVAAPSTGAVTPPAATPISATTSPTATPATPTVTAAATPESATAIVATDATPAPTTDTATLGSAVTTELAASPGAVTAVPTPAASVAATAPAVDPAAGGLWAFAFGAFVFGLGALITPCVFPLIPMTVSFFTSGGDSRQRGITKAVVYGLSIIFIYVVIGLLVTVLLGADGLNLISTHWLPNLIFFAVFVTFGLSFLGLFEITLPHGMVNKIDAQADKGGWGGVFFMALTLVVVSFSCTGPIVATILSLAAQGQRVTPVVGMLGFSLAFALPFTLFAIFPAWLKSLPRSGGWLNTVKVVLGFVELMLALKFLSMADLAYHWDLLSRDLYITIWITLSGLLGLYLLGRFKLSHDSDLPHLSVGRLLMAVLAFGFMVYLVPGLFGAPLPLLAGYLPPQTSHDFSLASAATPMAPATPATNTLCEEPRYADFLELPHGLHGYFDLAQAQRCARALNKPIFIDFTGHACVNCRKMEATVWSDPQVLKRLRDDYVVVALYVDDKAALPANEQYTSAHDGKEKTTLGKKNADLQLTGFNVNAQPYYVLLDPEAPADLAHALAPPIAYEPDVAAFVRFLDAGLAQYKKQNQPVAAR</sequence>
<dbReference type="Pfam" id="PF02683">
    <property type="entry name" value="DsbD_TM"/>
    <property type="match status" value="1"/>
</dbReference>
<feature type="transmembrane region" description="Helical" evidence="6">
    <location>
        <begin position="383"/>
        <end position="409"/>
    </location>
</feature>
<name>A0ABS3TG38_9BACT</name>
<feature type="transmembrane region" description="Helical" evidence="6">
    <location>
        <begin position="490"/>
        <end position="508"/>
    </location>
</feature>
<keyword evidence="5 6" id="KW-0472">Membrane</keyword>
<dbReference type="PANTHER" id="PTHR32234:SF0">
    <property type="entry name" value="THIOL:DISULFIDE INTERCHANGE PROTEIN DSBD"/>
    <property type="match status" value="1"/>
</dbReference>
<feature type="transmembrane region" description="Helical" evidence="6">
    <location>
        <begin position="529"/>
        <end position="555"/>
    </location>
</feature>
<dbReference type="Pfam" id="PF11412">
    <property type="entry name" value="DsbD_N"/>
    <property type="match status" value="1"/>
</dbReference>
<dbReference type="Gene3D" id="3.40.30.10">
    <property type="entry name" value="Glutaredoxin"/>
    <property type="match status" value="1"/>
</dbReference>
<evidence type="ECO:0000256" key="3">
    <source>
        <dbReference type="ARBA" id="ARBA00022748"/>
    </source>
</evidence>
<protein>
    <submittedName>
        <fullName evidence="10">Thioredoxin family protein</fullName>
    </submittedName>
</protein>
<dbReference type="Proteomes" id="UP000670527">
    <property type="component" value="Unassembled WGS sequence"/>
</dbReference>
<keyword evidence="2 6" id="KW-0812">Transmembrane</keyword>
<dbReference type="PANTHER" id="PTHR32234">
    <property type="entry name" value="THIOL:DISULFIDE INTERCHANGE PROTEIN DSBD"/>
    <property type="match status" value="1"/>
</dbReference>
<evidence type="ECO:0000256" key="4">
    <source>
        <dbReference type="ARBA" id="ARBA00022989"/>
    </source>
</evidence>
<feature type="chain" id="PRO_5047368484" evidence="7">
    <location>
        <begin position="23"/>
        <end position="751"/>
    </location>
</feature>
<feature type="transmembrane region" description="Helical" evidence="6">
    <location>
        <begin position="341"/>
        <end position="362"/>
    </location>
</feature>
<dbReference type="InterPro" id="IPR028250">
    <property type="entry name" value="DsbDN"/>
</dbReference>
<evidence type="ECO:0000313" key="10">
    <source>
        <dbReference type="EMBL" id="MBO3272619.1"/>
    </source>
</evidence>
<evidence type="ECO:0000256" key="6">
    <source>
        <dbReference type="SAM" id="Phobius"/>
    </source>
</evidence>
<organism evidence="10 11">
    <name type="scientific">Hymenobacter defluvii</name>
    <dbReference type="NCBI Taxonomy" id="2054411"/>
    <lineage>
        <taxon>Bacteria</taxon>
        <taxon>Pseudomonadati</taxon>
        <taxon>Bacteroidota</taxon>
        <taxon>Cytophagia</taxon>
        <taxon>Cytophagales</taxon>
        <taxon>Hymenobacteraceae</taxon>
        <taxon>Hymenobacter</taxon>
    </lineage>
</organism>
<dbReference type="RefSeq" id="WP_208308847.1">
    <property type="nucleotide sequence ID" value="NZ_JAGETX010000015.1"/>
</dbReference>
<feature type="domain" description="Thiol:disulfide interchange protein DsbD N-terminal" evidence="9">
    <location>
        <begin position="38"/>
        <end position="151"/>
    </location>
</feature>
<gene>
    <name evidence="10" type="ORF">J4D97_18365</name>
</gene>
<keyword evidence="7" id="KW-0732">Signal</keyword>